<dbReference type="VEuPathDB" id="VectorBase:MDOA008142"/>
<evidence type="ECO:0000313" key="4">
    <source>
        <dbReference type="RefSeq" id="XP_011290428.1"/>
    </source>
</evidence>
<reference evidence="4" key="2">
    <citation type="submission" date="2025-04" db="UniProtKB">
        <authorList>
            <consortium name="RefSeq"/>
        </authorList>
    </citation>
    <scope>IDENTIFICATION</scope>
    <source>
        <strain evidence="4">Aabys</strain>
    </source>
</reference>
<feature type="signal peptide" evidence="1">
    <location>
        <begin position="1"/>
        <end position="19"/>
    </location>
</feature>
<dbReference type="VEuPathDB" id="VectorBase:MDOMA2_005466"/>
<dbReference type="OrthoDB" id="7812182at2759"/>
<dbReference type="GO" id="GO:0008061">
    <property type="term" value="F:chitin binding"/>
    <property type="evidence" value="ECO:0007669"/>
    <property type="project" value="InterPro"/>
</dbReference>
<feature type="chain" id="PRO_5044560796" evidence="1">
    <location>
        <begin position="20"/>
        <end position="111"/>
    </location>
</feature>
<sequence>MKVFAIVLIVFAIIAVSLAQVQDPTDPTYTGQPGCLTEEEVTVGLYPHFRVKRGYWRCSVLGQPATLELCPVAQGFLEAARACVPWSQWYWTPTVAPPSYPVADVTDVPPQ</sequence>
<gene>
    <name evidence="2" type="primary">101891208</name>
    <name evidence="4" type="synonym">LOC101891208</name>
</gene>
<dbReference type="PANTHER" id="PTHR20987">
    <property type="entry name" value="CHITIN-BINDING TYPE-2 DOMAIN-CONTAINING PROTEIN-RELATED"/>
    <property type="match status" value="1"/>
</dbReference>
<protein>
    <submittedName>
        <fullName evidence="4">Uncharacterized protein LOC101891208</fullName>
    </submittedName>
</protein>
<organism evidence="2">
    <name type="scientific">Musca domestica</name>
    <name type="common">House fly</name>
    <dbReference type="NCBI Taxonomy" id="7370"/>
    <lineage>
        <taxon>Eukaryota</taxon>
        <taxon>Metazoa</taxon>
        <taxon>Ecdysozoa</taxon>
        <taxon>Arthropoda</taxon>
        <taxon>Hexapoda</taxon>
        <taxon>Insecta</taxon>
        <taxon>Pterygota</taxon>
        <taxon>Neoptera</taxon>
        <taxon>Endopterygota</taxon>
        <taxon>Diptera</taxon>
        <taxon>Brachycera</taxon>
        <taxon>Muscomorpha</taxon>
        <taxon>Muscoidea</taxon>
        <taxon>Muscidae</taxon>
        <taxon>Musca</taxon>
    </lineage>
</organism>
<dbReference type="EnsemblMetazoa" id="MDOA008142-RB">
    <property type="protein sequence ID" value="MDOA008142-PB"/>
    <property type="gene ID" value="MDOA008142"/>
</dbReference>
<evidence type="ECO:0000313" key="3">
    <source>
        <dbReference type="Proteomes" id="UP001652621"/>
    </source>
</evidence>
<dbReference type="InterPro" id="IPR036508">
    <property type="entry name" value="Chitin-bd_dom_sf"/>
</dbReference>
<dbReference type="SUPFAM" id="SSF57625">
    <property type="entry name" value="Invertebrate chitin-binding proteins"/>
    <property type="match status" value="1"/>
</dbReference>
<dbReference type="Proteomes" id="UP001652621">
    <property type="component" value="Unplaced"/>
</dbReference>
<keyword evidence="1" id="KW-0732">Signal</keyword>
<dbReference type="RefSeq" id="XP_011290428.1">
    <property type="nucleotide sequence ID" value="XM_011292126.2"/>
</dbReference>
<name>A0A1I8MSZ3_MUSDO</name>
<evidence type="ECO:0000256" key="1">
    <source>
        <dbReference type="SAM" id="SignalP"/>
    </source>
</evidence>
<dbReference type="AlphaFoldDB" id="A0A1I8MSZ3"/>
<proteinExistence type="predicted"/>
<dbReference type="PANTHER" id="PTHR20987:SF0">
    <property type="entry name" value="CHITIN-BINDING TYPE-2 DOMAIN-CONTAINING PROTEIN-RELATED"/>
    <property type="match status" value="1"/>
</dbReference>
<dbReference type="KEGG" id="mde:101891208"/>
<dbReference type="GeneID" id="101891208"/>
<reference evidence="2" key="1">
    <citation type="submission" date="2020-05" db="UniProtKB">
        <authorList>
            <consortium name="EnsemblMetazoa"/>
        </authorList>
    </citation>
    <scope>IDENTIFICATION</scope>
    <source>
        <strain evidence="2">Aabys</strain>
    </source>
</reference>
<dbReference type="eggNOG" id="ENOG502TDJ9">
    <property type="taxonomic scope" value="Eukaryota"/>
</dbReference>
<evidence type="ECO:0000313" key="2">
    <source>
        <dbReference type="EnsemblMetazoa" id="MDOA008142-PB"/>
    </source>
</evidence>
<accession>A0A1I8MSZ3</accession>
<keyword evidence="3" id="KW-1185">Reference proteome</keyword>